<gene>
    <name evidence="2" type="ORF">E5676_scaffold313G002140</name>
</gene>
<dbReference type="PANTHER" id="PTHR33067:SF39">
    <property type="entry name" value="TRANSCRIPTION FACTOR INTERACTOR AND REGULATOR CCHC(ZN) FAMILY"/>
    <property type="match status" value="1"/>
</dbReference>
<organism evidence="2 3">
    <name type="scientific">Cucumis melo var. makuwa</name>
    <name type="common">Oriental melon</name>
    <dbReference type="NCBI Taxonomy" id="1194695"/>
    <lineage>
        <taxon>Eukaryota</taxon>
        <taxon>Viridiplantae</taxon>
        <taxon>Streptophyta</taxon>
        <taxon>Embryophyta</taxon>
        <taxon>Tracheophyta</taxon>
        <taxon>Spermatophyta</taxon>
        <taxon>Magnoliopsida</taxon>
        <taxon>eudicotyledons</taxon>
        <taxon>Gunneridae</taxon>
        <taxon>Pentapetalae</taxon>
        <taxon>rosids</taxon>
        <taxon>fabids</taxon>
        <taxon>Cucurbitales</taxon>
        <taxon>Cucurbitaceae</taxon>
        <taxon>Benincaseae</taxon>
        <taxon>Cucumis</taxon>
    </lineage>
</organism>
<reference evidence="2 3" key="1">
    <citation type="submission" date="2019-08" db="EMBL/GenBank/DDBJ databases">
        <title>Draft genome sequences of two oriental melons (Cucumis melo L. var makuwa).</title>
        <authorList>
            <person name="Kwon S.-Y."/>
        </authorList>
    </citation>
    <scope>NUCLEOTIDE SEQUENCE [LARGE SCALE GENOMIC DNA]</scope>
    <source>
        <strain evidence="3">cv. Chang Bougi</strain>
        <tissue evidence="2">Leaf</tissue>
    </source>
</reference>
<dbReference type="AlphaFoldDB" id="A0A5D3DTC1"/>
<dbReference type="PANTHER" id="PTHR33067">
    <property type="entry name" value="RNA-DIRECTED DNA POLYMERASE-RELATED"/>
    <property type="match status" value="1"/>
</dbReference>
<proteinExistence type="predicted"/>
<protein>
    <submittedName>
        <fullName evidence="2">Uncharacterized protein</fullName>
    </submittedName>
</protein>
<name>A0A5D3DTC1_CUCMM</name>
<accession>A0A5D3DTC1</accession>
<dbReference type="InterPro" id="IPR021109">
    <property type="entry name" value="Peptidase_aspartic_dom_sf"/>
</dbReference>
<dbReference type="Gene3D" id="2.40.70.10">
    <property type="entry name" value="Acid Proteases"/>
    <property type="match status" value="1"/>
</dbReference>
<evidence type="ECO:0000313" key="2">
    <source>
        <dbReference type="EMBL" id="TYK26585.1"/>
    </source>
</evidence>
<dbReference type="EMBL" id="SSTD01003373">
    <property type="protein sequence ID" value="TYK26585.1"/>
    <property type="molecule type" value="Genomic_DNA"/>
</dbReference>
<dbReference type="Proteomes" id="UP000321947">
    <property type="component" value="Unassembled WGS sequence"/>
</dbReference>
<evidence type="ECO:0000256" key="1">
    <source>
        <dbReference type="SAM" id="MobiDB-lite"/>
    </source>
</evidence>
<evidence type="ECO:0000313" key="3">
    <source>
        <dbReference type="Proteomes" id="UP000321947"/>
    </source>
</evidence>
<comment type="caution">
    <text evidence="2">The sequence shown here is derived from an EMBL/GenBank/DDBJ whole genome shotgun (WGS) entry which is preliminary data.</text>
</comment>
<feature type="region of interest" description="Disordered" evidence="1">
    <location>
        <begin position="74"/>
        <end position="95"/>
    </location>
</feature>
<sequence length="259" mass="30044">MPGTLRDELCLALFSLRLFHEEVLPAHYKRKKKAEPDDLQAENLIDALRRFKRMIKRCPYHNIPGSINSHEWRDDAFGSRNDNRRNRGDRGRLEDGMDRNTMVALQGQVTEMNKLIQSMALSPIAKPEDKIEDVLVKVDKFFLSTDFVILDYKADLEVPIILGQPFLSTGCTLIDVHQEELTMHFNNEEITFNVINAMKFPANVENYSAIESLGWDYCKEEAYYELFSTEEFLEEDEPDYILEEVNAVSGEKKFKPLDL</sequence>